<comment type="caution">
    <text evidence="1">The sequence shown here is derived from an EMBL/GenBank/DDBJ whole genome shotgun (WGS) entry which is preliminary data.</text>
</comment>
<evidence type="ECO:0000313" key="1">
    <source>
        <dbReference type="EMBL" id="KAH9423080.1"/>
    </source>
</evidence>
<accession>A0ABQ8JKE1</accession>
<gene>
    <name evidence="1" type="ORF">DERP_007674</name>
</gene>
<dbReference type="Proteomes" id="UP000887458">
    <property type="component" value="Unassembled WGS sequence"/>
</dbReference>
<protein>
    <submittedName>
        <fullName evidence="1">Uncharacterized protein</fullName>
    </submittedName>
</protein>
<name>A0ABQ8JKE1_DERPT</name>
<evidence type="ECO:0000313" key="2">
    <source>
        <dbReference type="Proteomes" id="UP000887458"/>
    </source>
</evidence>
<sequence length="63" mass="7314">MNRISFYRNTSYTKPNSTDYHFAEIAAAYITYDMYLLLPHESTCQGLVQYLLAASNNQNENIE</sequence>
<proteinExistence type="predicted"/>
<reference evidence="1 2" key="1">
    <citation type="journal article" date="2018" name="J. Allergy Clin. Immunol.">
        <title>High-quality assembly of Dermatophagoides pteronyssinus genome and transcriptome reveals a wide range of novel allergens.</title>
        <authorList>
            <person name="Liu X.Y."/>
            <person name="Yang K.Y."/>
            <person name="Wang M.Q."/>
            <person name="Kwok J.S."/>
            <person name="Zeng X."/>
            <person name="Yang Z."/>
            <person name="Xiao X.J."/>
            <person name="Lau C.P."/>
            <person name="Li Y."/>
            <person name="Huang Z.M."/>
            <person name="Ba J.G."/>
            <person name="Yim A.K."/>
            <person name="Ouyang C.Y."/>
            <person name="Ngai S.M."/>
            <person name="Chan T.F."/>
            <person name="Leung E.L."/>
            <person name="Liu L."/>
            <person name="Liu Z.G."/>
            <person name="Tsui S.K."/>
        </authorList>
    </citation>
    <scope>NUCLEOTIDE SEQUENCE [LARGE SCALE GENOMIC DNA]</scope>
    <source>
        <strain evidence="1">Derp</strain>
    </source>
</reference>
<keyword evidence="2" id="KW-1185">Reference proteome</keyword>
<organism evidence="1 2">
    <name type="scientific">Dermatophagoides pteronyssinus</name>
    <name type="common">European house dust mite</name>
    <dbReference type="NCBI Taxonomy" id="6956"/>
    <lineage>
        <taxon>Eukaryota</taxon>
        <taxon>Metazoa</taxon>
        <taxon>Ecdysozoa</taxon>
        <taxon>Arthropoda</taxon>
        <taxon>Chelicerata</taxon>
        <taxon>Arachnida</taxon>
        <taxon>Acari</taxon>
        <taxon>Acariformes</taxon>
        <taxon>Sarcoptiformes</taxon>
        <taxon>Astigmata</taxon>
        <taxon>Psoroptidia</taxon>
        <taxon>Analgoidea</taxon>
        <taxon>Pyroglyphidae</taxon>
        <taxon>Dermatophagoidinae</taxon>
        <taxon>Dermatophagoides</taxon>
    </lineage>
</organism>
<dbReference type="EMBL" id="NJHN03000034">
    <property type="protein sequence ID" value="KAH9423080.1"/>
    <property type="molecule type" value="Genomic_DNA"/>
</dbReference>
<reference evidence="1 2" key="2">
    <citation type="journal article" date="2022" name="Mol. Biol. Evol.">
        <title>Comparative Genomics Reveals Insights into the Divergent Evolution of Astigmatic Mites and Household Pest Adaptations.</title>
        <authorList>
            <person name="Xiong Q."/>
            <person name="Wan A.T."/>
            <person name="Liu X."/>
            <person name="Fung C.S."/>
            <person name="Xiao X."/>
            <person name="Malainual N."/>
            <person name="Hou J."/>
            <person name="Wang L."/>
            <person name="Wang M."/>
            <person name="Yang K.Y."/>
            <person name="Cui Y."/>
            <person name="Leung E.L."/>
            <person name="Nong W."/>
            <person name="Shin S.K."/>
            <person name="Au S.W."/>
            <person name="Jeong K.Y."/>
            <person name="Chew F.T."/>
            <person name="Hui J.H."/>
            <person name="Leung T.F."/>
            <person name="Tungtrongchitr A."/>
            <person name="Zhong N."/>
            <person name="Liu Z."/>
            <person name="Tsui S.K."/>
        </authorList>
    </citation>
    <scope>NUCLEOTIDE SEQUENCE [LARGE SCALE GENOMIC DNA]</scope>
    <source>
        <strain evidence="1">Derp</strain>
    </source>
</reference>